<feature type="region of interest" description="Disordered" evidence="2">
    <location>
        <begin position="1"/>
        <end position="34"/>
    </location>
</feature>
<dbReference type="PANTHER" id="PTHR11505">
    <property type="entry name" value="L1 TRANSPOSABLE ELEMENT-RELATED"/>
    <property type="match status" value="1"/>
</dbReference>
<evidence type="ECO:0000313" key="3">
    <source>
        <dbReference type="EMBL" id="OCA17771.1"/>
    </source>
</evidence>
<dbReference type="Gene3D" id="3.30.70.1820">
    <property type="entry name" value="L1 transposable element, RRM domain"/>
    <property type="match status" value="1"/>
</dbReference>
<proteinExistence type="predicted"/>
<sequence>MAGTSPKQKKETKNSAASESAGEKGTHQISKMADRISQNHAVSEDCSDLKAHTINYKQMALEVANLINPTIEKSIEIAVKNLQSEINKIMEQVTSHNALISEMEERISSLEDYSSSAKSKIRFLEKKISDLENKTEDLENRSRRNNLRFVERAHRVGPGKDLPHQKPRTVLVKFLDYSDKTLILQTYKKSKNLYLEKT</sequence>
<evidence type="ECO:0000256" key="2">
    <source>
        <dbReference type="SAM" id="MobiDB-lite"/>
    </source>
</evidence>
<evidence type="ECO:0000256" key="1">
    <source>
        <dbReference type="SAM" id="Coils"/>
    </source>
</evidence>
<reference evidence="3" key="3">
    <citation type="submission" date="2016-05" db="EMBL/GenBank/DDBJ databases">
        <title>WGS assembly of Xenopus tropicalis.</title>
        <authorList>
            <person name="Sessions A."/>
            <person name="Jenkins J."/>
            <person name="Mitros T."/>
            <person name="Lyons J.T."/>
            <person name="Dichmann D.S."/>
            <person name="Robert J."/>
            <person name="Harland R.M."/>
            <person name="Rokhsar D.S."/>
        </authorList>
    </citation>
    <scope>NUCLEOTIDE SEQUENCE</scope>
    <source>
        <strain evidence="3">Nigerian</strain>
    </source>
</reference>
<dbReference type="InterPro" id="IPR004244">
    <property type="entry name" value="Transposase_22"/>
</dbReference>
<gene>
    <name evidence="3" type="ORF">XENTR_v90026696mg</name>
</gene>
<reference evidence="3" key="1">
    <citation type="submission" date="2009-11" db="EMBL/GenBank/DDBJ databases">
        <authorList>
            <consortium name="US DOE Joint Genome Institute (JGI-PGF)"/>
            <person name="Ottilar R."/>
            <person name="Schmutz J."/>
            <person name="Salamov A."/>
            <person name="Cheng J.F."/>
            <person name="Lucas S."/>
            <person name="Pitluck S."/>
            <person name="Gundlach H."/>
            <person name="Guo Y."/>
            <person name="Haberer G."/>
            <person name="Nasrallah J."/>
            <person name="Mayer K.F.X."/>
            <person name="van de Peer Y."/>
            <person name="Weigel D."/>
            <person name="Grigoriev I.V."/>
        </authorList>
    </citation>
    <scope>NUCLEOTIDE SEQUENCE</scope>
    <source>
        <strain evidence="3">Nigerian</strain>
    </source>
</reference>
<dbReference type="EMBL" id="KV460467">
    <property type="protein sequence ID" value="OCA17771.1"/>
    <property type="molecule type" value="Genomic_DNA"/>
</dbReference>
<protein>
    <submittedName>
        <fullName evidence="3">Uncharacterized protein</fullName>
    </submittedName>
</protein>
<dbReference type="AlphaFoldDB" id="A0A1B8Y4H1"/>
<organism evidence="3">
    <name type="scientific">Xenopus tropicalis</name>
    <name type="common">Western clawed frog</name>
    <name type="synonym">Silurana tropicalis</name>
    <dbReference type="NCBI Taxonomy" id="8364"/>
    <lineage>
        <taxon>Eukaryota</taxon>
        <taxon>Metazoa</taxon>
        <taxon>Chordata</taxon>
        <taxon>Craniata</taxon>
        <taxon>Vertebrata</taxon>
        <taxon>Euteleostomi</taxon>
        <taxon>Amphibia</taxon>
        <taxon>Batrachia</taxon>
        <taxon>Anura</taxon>
        <taxon>Pipoidea</taxon>
        <taxon>Pipidae</taxon>
        <taxon>Xenopodinae</taxon>
        <taxon>Xenopus</taxon>
        <taxon>Silurana</taxon>
    </lineage>
</organism>
<reference evidence="3" key="2">
    <citation type="journal article" date="2010" name="Science">
        <title>The genome of the Western clawed frog Xenopus tropicalis.</title>
        <authorList>
            <person name="Hellsten U."/>
            <person name="Harland R.M."/>
            <person name="Gilchrist M.J."/>
            <person name="Hendrix D."/>
            <person name="Jurka J."/>
            <person name="Kapitonov V."/>
            <person name="Ovcharenko I."/>
            <person name="Putnam N.H."/>
            <person name="Shu S."/>
            <person name="Taher L."/>
            <person name="Blitz I.L."/>
            <person name="Blumberg B."/>
            <person name="Dichmann D.S."/>
            <person name="Dubchak I."/>
            <person name="Amaya E."/>
            <person name="Detter J.C."/>
            <person name="Fletcher R."/>
            <person name="Gerhard D.S."/>
            <person name="Goodstein D."/>
            <person name="Graves T."/>
            <person name="Grigoriev I.V."/>
            <person name="Grimwood J."/>
            <person name="Kawashima T."/>
            <person name="Lindquist E."/>
            <person name="Lucas S.M."/>
            <person name="Mead P.E."/>
            <person name="Mitros T."/>
            <person name="Ogino H."/>
            <person name="Ohta Y."/>
            <person name="Poliakov A.V."/>
            <person name="Pollet N."/>
            <person name="Robert J."/>
            <person name="Salamov A."/>
            <person name="Sater A.K."/>
            <person name="Schmutz J."/>
            <person name="Terry A."/>
            <person name="Vize P.D."/>
            <person name="Warren W.C."/>
            <person name="Wells D."/>
            <person name="Wills A."/>
            <person name="Wilson R.K."/>
            <person name="Zimmerman L.B."/>
            <person name="Zorn A.M."/>
            <person name="Grainger R."/>
            <person name="Grammer T."/>
            <person name="Khokha M.K."/>
            <person name="Richardson P.M."/>
            <person name="Rokhsar D.S."/>
        </authorList>
    </citation>
    <scope>NUCLEOTIDE SEQUENCE [LARGE SCALE GENOMIC DNA]</scope>
    <source>
        <strain evidence="3">Nigerian</strain>
    </source>
</reference>
<feature type="coiled-coil region" evidence="1">
    <location>
        <begin position="72"/>
        <end position="148"/>
    </location>
</feature>
<accession>A0A1B8Y4H1</accession>
<name>A0A1B8Y4H1_XENTR</name>
<keyword evidence="1" id="KW-0175">Coiled coil</keyword>